<dbReference type="Proteomes" id="UP000313359">
    <property type="component" value="Unassembled WGS sequence"/>
</dbReference>
<dbReference type="Gene3D" id="3.60.130.30">
    <property type="match status" value="1"/>
</dbReference>
<accession>A0A5C2S0T0</accession>
<dbReference type="OrthoDB" id="2797114at2759"/>
<reference evidence="1" key="1">
    <citation type="journal article" date="2018" name="Genome Biol. Evol.">
        <title>Genomics and development of Lentinus tigrinus, a white-rot wood-decaying mushroom with dimorphic fruiting bodies.</title>
        <authorList>
            <person name="Wu B."/>
            <person name="Xu Z."/>
            <person name="Knudson A."/>
            <person name="Carlson A."/>
            <person name="Chen N."/>
            <person name="Kovaka S."/>
            <person name="LaButti K."/>
            <person name="Lipzen A."/>
            <person name="Pennachio C."/>
            <person name="Riley R."/>
            <person name="Schakwitz W."/>
            <person name="Umezawa K."/>
            <person name="Ohm R.A."/>
            <person name="Grigoriev I.V."/>
            <person name="Nagy L.G."/>
            <person name="Gibbons J."/>
            <person name="Hibbett D."/>
        </authorList>
    </citation>
    <scope>NUCLEOTIDE SEQUENCE [LARGE SCALE GENOMIC DNA]</scope>
    <source>
        <strain evidence="1">ALCF2SS1-6</strain>
    </source>
</reference>
<protein>
    <submittedName>
        <fullName evidence="1">Uncharacterized protein</fullName>
    </submittedName>
</protein>
<evidence type="ECO:0000313" key="1">
    <source>
        <dbReference type="EMBL" id="RPD56972.1"/>
    </source>
</evidence>
<dbReference type="STRING" id="1328759.A0A5C2S0T0"/>
<organism evidence="1 2">
    <name type="scientific">Lentinus tigrinus ALCF2SS1-6</name>
    <dbReference type="NCBI Taxonomy" id="1328759"/>
    <lineage>
        <taxon>Eukaryota</taxon>
        <taxon>Fungi</taxon>
        <taxon>Dikarya</taxon>
        <taxon>Basidiomycota</taxon>
        <taxon>Agaricomycotina</taxon>
        <taxon>Agaricomycetes</taxon>
        <taxon>Polyporales</taxon>
        <taxon>Polyporaceae</taxon>
        <taxon>Lentinus</taxon>
    </lineage>
</organism>
<gene>
    <name evidence="1" type="ORF">L227DRAFT_507659</name>
</gene>
<dbReference type="AlphaFoldDB" id="A0A5C2S0T0"/>
<proteinExistence type="predicted"/>
<dbReference type="EMBL" id="ML122284">
    <property type="protein sequence ID" value="RPD56972.1"/>
    <property type="molecule type" value="Genomic_DNA"/>
</dbReference>
<keyword evidence="2" id="KW-1185">Reference proteome</keyword>
<name>A0A5C2S0T0_9APHY</name>
<evidence type="ECO:0000313" key="2">
    <source>
        <dbReference type="Proteomes" id="UP000313359"/>
    </source>
</evidence>
<sequence length="220" mass="24727">MNLSQHSANVECIDALKKHKTFVRVANFANFSLGMFAPRVQTRFSSTLDAILERDHRLRRNFPNNVFAAMTLNLGPQTVTYRHTDSLNVPWGWCAITAVGDYNSKNGGHLILWDLGIAVEFPPGSTILIPSAILRHSNVALSEGERRSSLTQYTAGALFRWQECGFQSEASFKAHGGMHQRTAEQRWQEGVDTLCHWEELHSAIERRLLGQKVDSAACFQ</sequence>